<dbReference type="PANTHER" id="PTHR34144">
    <property type="entry name" value="CHROMOSOME 8, WHOLE GENOME SHOTGUN SEQUENCE"/>
    <property type="match status" value="1"/>
</dbReference>
<dbReference type="OrthoDB" id="262547at2759"/>
<gene>
    <name evidence="1" type="ORF">P280DRAFT_468204</name>
</gene>
<keyword evidence="2" id="KW-1185">Reference proteome</keyword>
<dbReference type="InterPro" id="IPR021047">
    <property type="entry name" value="Mannosyltransferase_CMT1"/>
</dbReference>
<name>A0A6A6S4M6_9PLEO</name>
<evidence type="ECO:0008006" key="3">
    <source>
        <dbReference type="Google" id="ProtNLM"/>
    </source>
</evidence>
<dbReference type="Proteomes" id="UP000799753">
    <property type="component" value="Unassembled WGS sequence"/>
</dbReference>
<protein>
    <recommendedName>
        <fullName evidence="3">Glycosyltransferase family 69 protein</fullName>
    </recommendedName>
</protein>
<reference evidence="1" key="1">
    <citation type="journal article" date="2020" name="Stud. Mycol.">
        <title>101 Dothideomycetes genomes: a test case for predicting lifestyles and emergence of pathogens.</title>
        <authorList>
            <person name="Haridas S."/>
            <person name="Albert R."/>
            <person name="Binder M."/>
            <person name="Bloem J."/>
            <person name="Labutti K."/>
            <person name="Salamov A."/>
            <person name="Andreopoulos B."/>
            <person name="Baker S."/>
            <person name="Barry K."/>
            <person name="Bills G."/>
            <person name="Bluhm B."/>
            <person name="Cannon C."/>
            <person name="Castanera R."/>
            <person name="Culley D."/>
            <person name="Daum C."/>
            <person name="Ezra D."/>
            <person name="Gonzalez J."/>
            <person name="Henrissat B."/>
            <person name="Kuo A."/>
            <person name="Liang C."/>
            <person name="Lipzen A."/>
            <person name="Lutzoni F."/>
            <person name="Magnuson J."/>
            <person name="Mondo S."/>
            <person name="Nolan M."/>
            <person name="Ohm R."/>
            <person name="Pangilinan J."/>
            <person name="Park H.-J."/>
            <person name="Ramirez L."/>
            <person name="Alfaro M."/>
            <person name="Sun H."/>
            <person name="Tritt A."/>
            <person name="Yoshinaga Y."/>
            <person name="Zwiers L.-H."/>
            <person name="Turgeon B."/>
            <person name="Goodwin S."/>
            <person name="Spatafora J."/>
            <person name="Crous P."/>
            <person name="Grigoriev I."/>
        </authorList>
    </citation>
    <scope>NUCLEOTIDE SEQUENCE</scope>
    <source>
        <strain evidence="1">CBS 473.64</strain>
    </source>
</reference>
<evidence type="ECO:0000313" key="2">
    <source>
        <dbReference type="Proteomes" id="UP000799753"/>
    </source>
</evidence>
<dbReference type="PANTHER" id="PTHR34144:SF7">
    <property type="entry name" value="EXPORT PROTEIN (CAP59), PUTATIVE (AFU_ORTHOLOGUE AFUA_7G05020)-RELATED"/>
    <property type="match status" value="1"/>
</dbReference>
<dbReference type="EMBL" id="MU006782">
    <property type="protein sequence ID" value="KAF2641643.1"/>
    <property type="molecule type" value="Genomic_DNA"/>
</dbReference>
<sequence length="399" mass="45699">MLRRNQQRLLRHPAVRILLSILLIWDTLHILHIHYQQTSNFHSVAAPRNTKRIYIAAQHWNSAHLLRDRWNDALIALVKDLGMSNVFVSIYESGSYDDTKGALRELDLALGDLGVERKIVMSEVSHMDEIAKQPGEGWAKIPTGEMALRRIPFLAKLRNQVLFTLEALVKEGKEFDTVLFLNDVLFTPEDVLKLLNTNEGNYAAACSIDFTKPPEFYDTFALRDSAGHEALMQTYPYFRSSHSRYAAQRHLPVPVASCWNGMVAMPASPFLAENPLRFRSISDSLAAYHVEGSECCLIHADNYWSSKKGVWLNPNVRVGYNGTSFDAVRSMPEMSVGDVYKGVWRNRLLRWTTSAVFKEWVVGSRIKEWRKTHRLEEEAGSFCLVNEMQVIHEKGWRHV</sequence>
<proteinExistence type="predicted"/>
<dbReference type="Pfam" id="PF11735">
    <property type="entry name" value="CAP59_mtransfer"/>
    <property type="match status" value="1"/>
</dbReference>
<dbReference type="AlphaFoldDB" id="A0A6A6S4M6"/>
<evidence type="ECO:0000313" key="1">
    <source>
        <dbReference type="EMBL" id="KAF2641643.1"/>
    </source>
</evidence>
<organism evidence="1 2">
    <name type="scientific">Massarina eburnea CBS 473.64</name>
    <dbReference type="NCBI Taxonomy" id="1395130"/>
    <lineage>
        <taxon>Eukaryota</taxon>
        <taxon>Fungi</taxon>
        <taxon>Dikarya</taxon>
        <taxon>Ascomycota</taxon>
        <taxon>Pezizomycotina</taxon>
        <taxon>Dothideomycetes</taxon>
        <taxon>Pleosporomycetidae</taxon>
        <taxon>Pleosporales</taxon>
        <taxon>Massarineae</taxon>
        <taxon>Massarinaceae</taxon>
        <taxon>Massarina</taxon>
    </lineage>
</organism>
<accession>A0A6A6S4M6</accession>